<dbReference type="PANTHER" id="PTHR40459:SF1">
    <property type="entry name" value="CONSERVED HYPOTHETICAL ALANINE AND LEUCINE RICH PROTEIN"/>
    <property type="match status" value="1"/>
</dbReference>
<keyword evidence="1" id="KW-0560">Oxidoreductase</keyword>
<gene>
    <name evidence="4" type="ORF">KU39_2145</name>
</gene>
<dbReference type="Gene3D" id="3.40.50.720">
    <property type="entry name" value="NAD(P)-binding Rossmann-like Domain"/>
    <property type="match status" value="1"/>
</dbReference>
<dbReference type="InterPro" id="IPR037108">
    <property type="entry name" value="TM1727-like_C_sf"/>
</dbReference>
<dbReference type="SUPFAM" id="SSF48179">
    <property type="entry name" value="6-phosphogluconate dehydrogenase C-terminal domain-like"/>
    <property type="match status" value="1"/>
</dbReference>
<dbReference type="OrthoDB" id="8650434at2"/>
<dbReference type="Pfam" id="PF10727">
    <property type="entry name" value="Rossmann-like"/>
    <property type="match status" value="1"/>
</dbReference>
<dbReference type="EMBL" id="CP012508">
    <property type="protein sequence ID" value="ALB23325.1"/>
    <property type="molecule type" value="Genomic_DNA"/>
</dbReference>
<name>A0A1L6TDA7_PISSA</name>
<dbReference type="Pfam" id="PF10728">
    <property type="entry name" value="DUF2520"/>
    <property type="match status" value="1"/>
</dbReference>
<dbReference type="PANTHER" id="PTHR40459">
    <property type="entry name" value="CONSERVED HYPOTHETICAL ALANINE AND LEUCINE RICH PROTEIN"/>
    <property type="match status" value="1"/>
</dbReference>
<proteinExistence type="predicted"/>
<dbReference type="InterPro" id="IPR018931">
    <property type="entry name" value="DUF2520"/>
</dbReference>
<dbReference type="InterPro" id="IPR036291">
    <property type="entry name" value="NAD(P)-bd_dom_sf"/>
</dbReference>
<evidence type="ECO:0000313" key="5">
    <source>
        <dbReference type="Proteomes" id="UP000029558"/>
    </source>
</evidence>
<evidence type="ECO:0000256" key="1">
    <source>
        <dbReference type="ARBA" id="ARBA00023002"/>
    </source>
</evidence>
<dbReference type="InterPro" id="IPR019665">
    <property type="entry name" value="OxRdtase/DH_put_Rossmann_dom"/>
</dbReference>
<reference evidence="4 5" key="1">
    <citation type="journal article" date="2014" name="Genome Announc.">
        <title>Comparative Genome Analysis of Two Isolates of the Fish Pathogen Piscirickettsia salmonis from Different Hosts Reveals Major Differences in Virulence-Associated Secretion Systems.</title>
        <authorList>
            <person name="Bohle H."/>
            <person name="Henriquez P."/>
            <person name="Grothusen H."/>
            <person name="Navas E."/>
            <person name="Sandoval A."/>
            <person name="Bustamante F."/>
            <person name="Bustos P."/>
            <person name="Mancilla M."/>
        </authorList>
    </citation>
    <scope>NUCLEOTIDE SEQUENCE [LARGE SCALE GENOMIC DNA]</scope>
    <source>
        <strain evidence="5">B1-32597</strain>
    </source>
</reference>
<feature type="domain" description="DUF2520" evidence="3">
    <location>
        <begin position="142"/>
        <end position="270"/>
    </location>
</feature>
<evidence type="ECO:0000259" key="3">
    <source>
        <dbReference type="Pfam" id="PF10728"/>
    </source>
</evidence>
<evidence type="ECO:0000259" key="2">
    <source>
        <dbReference type="Pfam" id="PF10727"/>
    </source>
</evidence>
<protein>
    <submittedName>
        <fullName evidence="4">Glycerol-3-phosphate dehydrogenase</fullName>
    </submittedName>
</protein>
<dbReference type="InterPro" id="IPR008927">
    <property type="entry name" value="6-PGluconate_DH-like_C_sf"/>
</dbReference>
<sequence length="296" mass="32056">MQKLPLVNIIGAGRVGQTLAHLLYNKKLATIQNVYCRTQAHAKAACHFIGSGQAIHDLDQTRSANIYLLTVPDAYIKTTCEKLTLSQSIRFKNSTIIHCSGALSAEETLMSAQLRGAHIASAHPVLSFSSPEQAILNYPGTLCGIEGSPVATEKLTQLFSALGASPFEISSTNKSLYHAACVLSNNYTYVLSHLASQLLEHAGLATDFAKQISLTMIESALNNLQTLSPQQALTGPIARAEHSTINNHQQAIAEIKNTEVAALYQKLGEYCVNHLTSHTLDIKAELIKQLTPKKIK</sequence>
<evidence type="ECO:0000313" key="4">
    <source>
        <dbReference type="EMBL" id="ALB23325.1"/>
    </source>
</evidence>
<organism evidence="4 5">
    <name type="scientific">Piscirickettsia salmonis</name>
    <dbReference type="NCBI Taxonomy" id="1238"/>
    <lineage>
        <taxon>Bacteria</taxon>
        <taxon>Pseudomonadati</taxon>
        <taxon>Pseudomonadota</taxon>
        <taxon>Gammaproteobacteria</taxon>
        <taxon>Thiotrichales</taxon>
        <taxon>Piscirickettsiaceae</taxon>
        <taxon>Piscirickettsia</taxon>
    </lineage>
</organism>
<dbReference type="GO" id="GO:0016491">
    <property type="term" value="F:oxidoreductase activity"/>
    <property type="evidence" value="ECO:0007669"/>
    <property type="project" value="UniProtKB-KW"/>
</dbReference>
<dbReference type="SUPFAM" id="SSF51735">
    <property type="entry name" value="NAD(P)-binding Rossmann-fold domains"/>
    <property type="match status" value="1"/>
</dbReference>
<dbReference type="RefSeq" id="WP_027242876.1">
    <property type="nucleotide sequence ID" value="NZ_CP012508.1"/>
</dbReference>
<dbReference type="Gene3D" id="1.10.1040.20">
    <property type="entry name" value="ProC-like, C-terminal domain"/>
    <property type="match status" value="1"/>
</dbReference>
<accession>A0A1L6TDA7</accession>
<dbReference type="AlphaFoldDB" id="A0A1L6TDA7"/>
<feature type="domain" description="Putative oxidoreductase/dehydrogenase Rossmann-like" evidence="2">
    <location>
        <begin position="7"/>
        <end position="106"/>
    </location>
</feature>
<dbReference type="Proteomes" id="UP000029558">
    <property type="component" value="Chromosome"/>
</dbReference>